<dbReference type="GO" id="GO:0043531">
    <property type="term" value="F:ADP binding"/>
    <property type="evidence" value="ECO:0007669"/>
    <property type="project" value="InterPro"/>
</dbReference>
<evidence type="ECO:0000313" key="3">
    <source>
        <dbReference type="Proteomes" id="UP000054477"/>
    </source>
</evidence>
<dbReference type="NCBIfam" id="NF040586">
    <property type="entry name" value="FxSxx_TPR"/>
    <property type="match status" value="1"/>
</dbReference>
<dbReference type="STRING" id="1095629.A0A0C9XRF3"/>
<dbReference type="PANTHER" id="PTHR46082:SF6">
    <property type="entry name" value="AAA+ ATPASE DOMAIN-CONTAINING PROTEIN-RELATED"/>
    <property type="match status" value="1"/>
</dbReference>
<dbReference type="SUPFAM" id="SSF48452">
    <property type="entry name" value="TPR-like"/>
    <property type="match status" value="3"/>
</dbReference>
<dbReference type="Pfam" id="PF13374">
    <property type="entry name" value="TPR_10"/>
    <property type="match status" value="1"/>
</dbReference>
<evidence type="ECO:0000313" key="2">
    <source>
        <dbReference type="EMBL" id="KIK07581.1"/>
    </source>
</evidence>
<reference evidence="3" key="2">
    <citation type="submission" date="2015-01" db="EMBL/GenBank/DDBJ databases">
        <title>Evolutionary Origins and Diversification of the Mycorrhizal Mutualists.</title>
        <authorList>
            <consortium name="DOE Joint Genome Institute"/>
            <consortium name="Mycorrhizal Genomics Consortium"/>
            <person name="Kohler A."/>
            <person name="Kuo A."/>
            <person name="Nagy L.G."/>
            <person name="Floudas D."/>
            <person name="Copeland A."/>
            <person name="Barry K.W."/>
            <person name="Cichocki N."/>
            <person name="Veneault-Fourrey C."/>
            <person name="LaButti K."/>
            <person name="Lindquist E.A."/>
            <person name="Lipzen A."/>
            <person name="Lundell T."/>
            <person name="Morin E."/>
            <person name="Murat C."/>
            <person name="Riley R."/>
            <person name="Ohm R."/>
            <person name="Sun H."/>
            <person name="Tunlid A."/>
            <person name="Henrissat B."/>
            <person name="Grigoriev I.V."/>
            <person name="Hibbett D.S."/>
            <person name="Martin F."/>
        </authorList>
    </citation>
    <scope>NUCLEOTIDE SEQUENCE [LARGE SCALE GENOMIC DNA]</scope>
    <source>
        <strain evidence="3">LaAM-08-1</strain>
    </source>
</reference>
<gene>
    <name evidence="2" type="ORF">K443DRAFT_86616</name>
</gene>
<dbReference type="EMBL" id="KN838546">
    <property type="protein sequence ID" value="KIK07581.1"/>
    <property type="molecule type" value="Genomic_DNA"/>
</dbReference>
<dbReference type="SMART" id="SM00028">
    <property type="entry name" value="TPR"/>
    <property type="match status" value="5"/>
</dbReference>
<dbReference type="HOGENOM" id="CLU_000288_125_8_1"/>
<protein>
    <recommendedName>
        <fullName evidence="1">NB-ARC domain-containing protein</fullName>
    </recommendedName>
</protein>
<evidence type="ECO:0000259" key="1">
    <source>
        <dbReference type="Pfam" id="PF00931"/>
    </source>
</evidence>
<feature type="domain" description="NB-ARC" evidence="1">
    <location>
        <begin position="72"/>
        <end position="212"/>
    </location>
</feature>
<proteinExistence type="predicted"/>
<dbReference type="InterPro" id="IPR027417">
    <property type="entry name" value="P-loop_NTPase"/>
</dbReference>
<dbReference type="InterPro" id="IPR011990">
    <property type="entry name" value="TPR-like_helical_dom_sf"/>
</dbReference>
<dbReference type="SUPFAM" id="SSF52540">
    <property type="entry name" value="P-loop containing nucleoside triphosphate hydrolases"/>
    <property type="match status" value="1"/>
</dbReference>
<organism evidence="2 3">
    <name type="scientific">Laccaria amethystina LaAM-08-1</name>
    <dbReference type="NCBI Taxonomy" id="1095629"/>
    <lineage>
        <taxon>Eukaryota</taxon>
        <taxon>Fungi</taxon>
        <taxon>Dikarya</taxon>
        <taxon>Basidiomycota</taxon>
        <taxon>Agaricomycotina</taxon>
        <taxon>Agaricomycetes</taxon>
        <taxon>Agaricomycetidae</taxon>
        <taxon>Agaricales</taxon>
        <taxon>Agaricineae</taxon>
        <taxon>Hydnangiaceae</taxon>
        <taxon>Laccaria</taxon>
    </lineage>
</organism>
<reference evidence="2 3" key="1">
    <citation type="submission" date="2014-04" db="EMBL/GenBank/DDBJ databases">
        <authorList>
            <consortium name="DOE Joint Genome Institute"/>
            <person name="Kuo A."/>
            <person name="Kohler A."/>
            <person name="Nagy L.G."/>
            <person name="Floudas D."/>
            <person name="Copeland A."/>
            <person name="Barry K.W."/>
            <person name="Cichocki N."/>
            <person name="Veneault-Fourrey C."/>
            <person name="LaButti K."/>
            <person name="Lindquist E.A."/>
            <person name="Lipzen A."/>
            <person name="Lundell T."/>
            <person name="Morin E."/>
            <person name="Murat C."/>
            <person name="Sun H."/>
            <person name="Tunlid A."/>
            <person name="Henrissat B."/>
            <person name="Grigoriev I.V."/>
            <person name="Hibbett D.S."/>
            <person name="Martin F."/>
            <person name="Nordberg H.P."/>
            <person name="Cantor M.N."/>
            <person name="Hua S.X."/>
        </authorList>
    </citation>
    <scope>NUCLEOTIDE SEQUENCE [LARGE SCALE GENOMIC DNA]</scope>
    <source>
        <strain evidence="2 3">LaAM-08-1</strain>
    </source>
</reference>
<keyword evidence="3" id="KW-1185">Reference proteome</keyword>
<dbReference type="Gene3D" id="3.40.50.300">
    <property type="entry name" value="P-loop containing nucleotide triphosphate hydrolases"/>
    <property type="match status" value="1"/>
</dbReference>
<dbReference type="PANTHER" id="PTHR46082">
    <property type="entry name" value="ATP/GTP-BINDING PROTEIN-RELATED"/>
    <property type="match status" value="1"/>
</dbReference>
<dbReference type="OrthoDB" id="771227at2759"/>
<name>A0A0C9XRF3_9AGAR</name>
<dbReference type="InterPro" id="IPR053137">
    <property type="entry name" value="NLR-like"/>
</dbReference>
<dbReference type="Pfam" id="PF00931">
    <property type="entry name" value="NB-ARC"/>
    <property type="match status" value="1"/>
</dbReference>
<accession>A0A0C9XRF3</accession>
<dbReference type="InterPro" id="IPR019734">
    <property type="entry name" value="TPR_rpt"/>
</dbReference>
<dbReference type="Pfam" id="PF13424">
    <property type="entry name" value="TPR_12"/>
    <property type="match status" value="3"/>
</dbReference>
<dbReference type="InterPro" id="IPR002182">
    <property type="entry name" value="NB-ARC"/>
</dbReference>
<dbReference type="Proteomes" id="UP000054477">
    <property type="component" value="Unassembled WGS sequence"/>
</dbReference>
<dbReference type="AlphaFoldDB" id="A0A0C9XRF3"/>
<dbReference type="Gene3D" id="1.25.40.10">
    <property type="entry name" value="Tetratricopeptide repeat domain"/>
    <property type="match status" value="2"/>
</dbReference>
<sequence>MRRTSVLNGARNVVMSGSTVNTANTINYNVVNAMTSDAVIPLKPNSSTRFTGRTDVIAKLKEHFTSPSDGVRTRKYFLLHGMGGIGKTQICLRFVEEMSDHFSHVFWIDASSTLTITQGLKGICNLPEAQSCALDGSLESALLWIGALKDNYVMVFDNADVLTPEELEQYFPPGLDGNILITSRNSAMQCLTSPANCLEVKEMAESDAILLLFKASCLKIPQTNDLHEKASEIVKELFCLPLAIDQAGAIIRSGAINIKDYLGIYSQQRKTMLSYPEFRGASKYNRTVYGTWELLYKEIQQRTYSADFDQARAAKNAILILAIFSFLHHDAISEDIFSNAAIQKCQTASGLDFTPGEFLLPLASSKLDYRLLPITDTGVWNKLIFKEGIQILLSFCFIRLGAHDSQYAVHPLIHAWHRDRMTSKERKEFCLMAYVMLACSLHKDFYQQPYSFRRALVTHVKANVQHSRTLKQHSYFDDASAKFVWILREQGYPKEAEIIAIKVLDVRINILGEDHQSTIWAVECLSKIYRDLGKYAEAENLQQQCLDRKIRLFGEENLHTITAMAGLGHTYNKMGKYREAEKLETKVLDARIKILGKEHPQTIASMGYLARTYDSLGKYAEAEKLQKQCLDTRIRLFGEEHPYTITAMACLGETCHKMGKYRDAEQLETKALDARIKILGKEHPYTITSMGYLAETYRSLGNLGKYAEAEQLQRQCLGARAMLFGEEHPKTLITMEYLALTYKHLEKYKEAEELEIQVLSGRTRIFGETHKFTIQAMKNLAVTYRYLGKDADAEILGVCVQEAEKGM</sequence>